<reference evidence="10" key="1">
    <citation type="journal article" date="2014" name="BMC Genomics">
        <title>Genome sequencing of two Neorhizobium galegae strains reveals a noeT gene responsible for the unusual acetylation of the nodulation factors.</title>
        <authorList>
            <person name="Osterman J."/>
            <person name="Marsh J."/>
            <person name="Laine P.K."/>
            <person name="Zeng Z."/>
            <person name="Alatalo E."/>
            <person name="Sullivan J.T."/>
            <person name="Young J.P."/>
            <person name="Thomas-Oates J."/>
            <person name="Paulin L."/>
            <person name="Lindstrom K."/>
        </authorList>
    </citation>
    <scope>NUCLEOTIDE SEQUENCE [LARGE SCALE GENOMIC DNA]</scope>
    <source>
        <strain evidence="10">HAMBI 540</strain>
    </source>
</reference>
<evidence type="ECO:0000256" key="2">
    <source>
        <dbReference type="ARBA" id="ARBA00022448"/>
    </source>
</evidence>
<protein>
    <submittedName>
        <fullName evidence="9">ABC di/oligopeptide transporter</fullName>
    </submittedName>
</protein>
<dbReference type="Proteomes" id="UP000028181">
    <property type="component" value="Plasmid pHAMBI540a"/>
</dbReference>
<keyword evidence="9" id="KW-0614">Plasmid</keyword>
<dbReference type="OrthoDB" id="9807402at2"/>
<evidence type="ECO:0000256" key="1">
    <source>
        <dbReference type="ARBA" id="ARBA00004651"/>
    </source>
</evidence>
<keyword evidence="6 7" id="KW-0472">Membrane</keyword>
<evidence type="ECO:0000256" key="3">
    <source>
        <dbReference type="ARBA" id="ARBA00022475"/>
    </source>
</evidence>
<dbReference type="Pfam" id="PF00528">
    <property type="entry name" value="BPD_transp_1"/>
    <property type="match status" value="1"/>
</dbReference>
<dbReference type="PROSITE" id="PS50928">
    <property type="entry name" value="ABC_TM1"/>
    <property type="match status" value="1"/>
</dbReference>
<proteinExistence type="inferred from homology"/>
<dbReference type="InterPro" id="IPR035906">
    <property type="entry name" value="MetI-like_sf"/>
</dbReference>
<dbReference type="PANTHER" id="PTHR43163:SF6">
    <property type="entry name" value="DIPEPTIDE TRANSPORT SYSTEM PERMEASE PROTEIN DPPB-RELATED"/>
    <property type="match status" value="1"/>
</dbReference>
<gene>
    <name evidence="9" type="ORF">RG540_PA14390</name>
</gene>
<comment type="similarity">
    <text evidence="7">Belongs to the binding-protein-dependent transport system permease family.</text>
</comment>
<dbReference type="SUPFAM" id="SSF161098">
    <property type="entry name" value="MetI-like"/>
    <property type="match status" value="1"/>
</dbReference>
<keyword evidence="5 7" id="KW-1133">Transmembrane helix</keyword>
<evidence type="ECO:0000259" key="8">
    <source>
        <dbReference type="PROSITE" id="PS50928"/>
    </source>
</evidence>
<organism evidence="9 10">
    <name type="scientific">Neorhizobium galegae bv. orientalis str. HAMBI 540</name>
    <dbReference type="NCBI Taxonomy" id="1028800"/>
    <lineage>
        <taxon>Bacteria</taxon>
        <taxon>Pseudomonadati</taxon>
        <taxon>Pseudomonadota</taxon>
        <taxon>Alphaproteobacteria</taxon>
        <taxon>Hyphomicrobiales</taxon>
        <taxon>Rhizobiaceae</taxon>
        <taxon>Rhizobium/Agrobacterium group</taxon>
        <taxon>Neorhizobium</taxon>
    </lineage>
</organism>
<feature type="transmembrane region" description="Helical" evidence="7">
    <location>
        <begin position="170"/>
        <end position="191"/>
    </location>
</feature>
<dbReference type="GeneID" id="24260619"/>
<keyword evidence="2 7" id="KW-0813">Transport</keyword>
<dbReference type="EMBL" id="HG938354">
    <property type="protein sequence ID" value="CDN52115.1"/>
    <property type="molecule type" value="Genomic_DNA"/>
</dbReference>
<evidence type="ECO:0000313" key="10">
    <source>
        <dbReference type="Proteomes" id="UP000028181"/>
    </source>
</evidence>
<dbReference type="PANTHER" id="PTHR43163">
    <property type="entry name" value="DIPEPTIDE TRANSPORT SYSTEM PERMEASE PROTEIN DPPB-RELATED"/>
    <property type="match status" value="1"/>
</dbReference>
<feature type="transmembrane region" description="Helical" evidence="7">
    <location>
        <begin position="240"/>
        <end position="258"/>
    </location>
</feature>
<accession>A0A068T3Z1</accession>
<feature type="transmembrane region" description="Helical" evidence="7">
    <location>
        <begin position="270"/>
        <end position="298"/>
    </location>
</feature>
<dbReference type="GO" id="GO:0005886">
    <property type="term" value="C:plasma membrane"/>
    <property type="evidence" value="ECO:0007669"/>
    <property type="project" value="UniProtKB-SubCell"/>
</dbReference>
<dbReference type="Gene3D" id="1.10.3720.10">
    <property type="entry name" value="MetI-like"/>
    <property type="match status" value="1"/>
</dbReference>
<keyword evidence="4 7" id="KW-0812">Transmembrane</keyword>
<feature type="transmembrane region" description="Helical" evidence="7">
    <location>
        <begin position="98"/>
        <end position="121"/>
    </location>
</feature>
<keyword evidence="3" id="KW-1003">Cell membrane</keyword>
<evidence type="ECO:0000256" key="4">
    <source>
        <dbReference type="ARBA" id="ARBA00022692"/>
    </source>
</evidence>
<dbReference type="AlphaFoldDB" id="A0A068T3Z1"/>
<dbReference type="eggNOG" id="COG0601">
    <property type="taxonomic scope" value="Bacteria"/>
</dbReference>
<evidence type="ECO:0000256" key="7">
    <source>
        <dbReference type="RuleBase" id="RU363032"/>
    </source>
</evidence>
<sequence length="305" mass="32770">MGSFIYKRSLQSLLSLIGLIVLVFFLARITGSPVDLYLPQGASQEIRNQFNEQFGFNDPLYIQFGRFIWGLVHLDMGQSLQFSRPATEIVLQAFPTTLMLAAVTMPLVIVIAVVTGSLAAFKPGGIFDRLASFISLLGASTPNFWVAIVGVLVFAVTLRVLPTSGTGTPLHWVLPVAVLALRPAGVLVQVVRTSMLTALSSAYIKTARAKGVGSRAIVFVHALRNGLLPVITVASDQTAGIVNGAVIVETVFGFPGIGKLMIDSVMQRDFAVIQAAVLVTALAVFIINILVDITYAIVDPRIRYN</sequence>
<feature type="transmembrane region" description="Helical" evidence="7">
    <location>
        <begin position="212"/>
        <end position="234"/>
    </location>
</feature>
<dbReference type="PATRIC" id="fig|1028800.3.peg.6088"/>
<keyword evidence="10" id="KW-1185">Reference proteome</keyword>
<name>A0A068T3Z1_NEOGA</name>
<dbReference type="InterPro" id="IPR000515">
    <property type="entry name" value="MetI-like"/>
</dbReference>
<dbReference type="RefSeq" id="WP_041365910.1">
    <property type="nucleotide sequence ID" value="NZ_HG938354.1"/>
</dbReference>
<geneLocation type="plasmid" evidence="10">
    <name>II</name>
</geneLocation>
<comment type="subcellular location">
    <subcellularLocation>
        <location evidence="1 7">Cell membrane</location>
        <topology evidence="1 7">Multi-pass membrane protein</topology>
    </subcellularLocation>
</comment>
<dbReference type="HOGENOM" id="CLU_036879_0_2_5"/>
<evidence type="ECO:0000313" key="9">
    <source>
        <dbReference type="EMBL" id="CDN52115.1"/>
    </source>
</evidence>
<feature type="transmembrane region" description="Helical" evidence="7">
    <location>
        <begin position="12"/>
        <end position="31"/>
    </location>
</feature>
<feature type="transmembrane region" description="Helical" evidence="7">
    <location>
        <begin position="133"/>
        <end position="158"/>
    </location>
</feature>
<dbReference type="GO" id="GO:0055085">
    <property type="term" value="P:transmembrane transport"/>
    <property type="evidence" value="ECO:0007669"/>
    <property type="project" value="InterPro"/>
</dbReference>
<dbReference type="KEGG" id="ngg:RG540_PA14390"/>
<dbReference type="CDD" id="cd06261">
    <property type="entry name" value="TM_PBP2"/>
    <property type="match status" value="1"/>
</dbReference>
<feature type="domain" description="ABC transmembrane type-1" evidence="8">
    <location>
        <begin position="94"/>
        <end position="291"/>
    </location>
</feature>
<evidence type="ECO:0000256" key="6">
    <source>
        <dbReference type="ARBA" id="ARBA00023136"/>
    </source>
</evidence>
<evidence type="ECO:0000256" key="5">
    <source>
        <dbReference type="ARBA" id="ARBA00022989"/>
    </source>
</evidence>